<evidence type="ECO:0000313" key="2">
    <source>
        <dbReference type="Proteomes" id="UP000023152"/>
    </source>
</evidence>
<protein>
    <recommendedName>
        <fullName evidence="3">TRAF-type domain-containing protein</fullName>
    </recommendedName>
</protein>
<gene>
    <name evidence="1" type="ORF">RFI_32415</name>
</gene>
<organism evidence="1 2">
    <name type="scientific">Reticulomyxa filosa</name>
    <dbReference type="NCBI Taxonomy" id="46433"/>
    <lineage>
        <taxon>Eukaryota</taxon>
        <taxon>Sar</taxon>
        <taxon>Rhizaria</taxon>
        <taxon>Retaria</taxon>
        <taxon>Foraminifera</taxon>
        <taxon>Monothalamids</taxon>
        <taxon>Reticulomyxidae</taxon>
        <taxon>Reticulomyxa</taxon>
    </lineage>
</organism>
<name>X6LV20_RETFI</name>
<evidence type="ECO:0000313" key="1">
    <source>
        <dbReference type="EMBL" id="ETO04982.1"/>
    </source>
</evidence>
<keyword evidence="2" id="KW-1185">Reference proteome</keyword>
<dbReference type="Proteomes" id="UP000023152">
    <property type="component" value="Unassembled WGS sequence"/>
</dbReference>
<dbReference type="EMBL" id="ASPP01028680">
    <property type="protein sequence ID" value="ETO04982.1"/>
    <property type="molecule type" value="Genomic_DNA"/>
</dbReference>
<accession>X6LV20</accession>
<dbReference type="SUPFAM" id="SSF49599">
    <property type="entry name" value="TRAF domain-like"/>
    <property type="match status" value="1"/>
</dbReference>
<dbReference type="OrthoDB" id="5574452at2759"/>
<dbReference type="AlphaFoldDB" id="X6LV20"/>
<reference evidence="1 2" key="1">
    <citation type="journal article" date="2013" name="Curr. Biol.">
        <title>The Genome of the Foraminiferan Reticulomyxa filosa.</title>
        <authorList>
            <person name="Glockner G."/>
            <person name="Hulsmann N."/>
            <person name="Schleicher M."/>
            <person name="Noegel A.A."/>
            <person name="Eichinger L."/>
            <person name="Gallinger C."/>
            <person name="Pawlowski J."/>
            <person name="Sierra R."/>
            <person name="Euteneuer U."/>
            <person name="Pillet L."/>
            <person name="Moustafa A."/>
            <person name="Platzer M."/>
            <person name="Groth M."/>
            <person name="Szafranski K."/>
            <person name="Schliwa M."/>
        </authorList>
    </citation>
    <scope>NUCLEOTIDE SEQUENCE [LARGE SCALE GENOMIC DNA]</scope>
</reference>
<dbReference type="InterPro" id="IPR013083">
    <property type="entry name" value="Znf_RING/FYVE/PHD"/>
</dbReference>
<sequence>MELAENKEEVAMSSNTCFERNWILTCNSLQQIKDEYVCVVCQQVASNPHQLVCKEHEEFGDSLIVGESCLKRYLQESNGQCPILQHTGCEYSHSELVQKQIDDLTVRCPRQYQLDSQAVQEKGKIFPKKDEPMTRCSFKGRLQDVNDHLENSCPLELSSCWFKPFGCAMILLKDSEQAHLLSQVQFHLDLVKTHVQTLEKKNQQFKVVILT</sequence>
<dbReference type="Gene3D" id="3.30.40.10">
    <property type="entry name" value="Zinc/RING finger domain, C3HC4 (zinc finger)"/>
    <property type="match status" value="1"/>
</dbReference>
<evidence type="ECO:0008006" key="3">
    <source>
        <dbReference type="Google" id="ProtNLM"/>
    </source>
</evidence>
<comment type="caution">
    <text evidence="1">The sequence shown here is derived from an EMBL/GenBank/DDBJ whole genome shotgun (WGS) entry which is preliminary data.</text>
</comment>
<proteinExistence type="predicted"/>